<comment type="caution">
    <text evidence="3">The sequence shown here is derived from an EMBL/GenBank/DDBJ whole genome shotgun (WGS) entry which is preliminary data.</text>
</comment>
<dbReference type="GO" id="GO:0006524">
    <property type="term" value="P:alanine catabolic process"/>
    <property type="evidence" value="ECO:0007669"/>
    <property type="project" value="TreeGrafter"/>
</dbReference>
<feature type="non-terminal residue" evidence="3">
    <location>
        <position position="36"/>
    </location>
</feature>
<accession>A0A418ISC3</accession>
<reference evidence="3 4" key="1">
    <citation type="journal article" date="2016" name="Front. Microbiol.">
        <title>Comprehensive Phylogenetic Analysis of Bovine Non-aureus Staphylococci Species Based on Whole-Genome Sequencing.</title>
        <authorList>
            <person name="Naushad S."/>
            <person name="Barkema H.W."/>
            <person name="Luby C."/>
            <person name="Condas L.A."/>
            <person name="Nobrega D.B."/>
            <person name="Carson D.A."/>
            <person name="De Buck J."/>
        </authorList>
    </citation>
    <scope>NUCLEOTIDE SEQUENCE [LARGE SCALE GENOMIC DNA]</scope>
    <source>
        <strain evidence="3 4">SNUC 102</strain>
    </source>
</reference>
<evidence type="ECO:0000259" key="1">
    <source>
        <dbReference type="Pfam" id="PF05222"/>
    </source>
</evidence>
<dbReference type="InterPro" id="IPR007886">
    <property type="entry name" value="AlaDH/PNT_N"/>
</dbReference>
<gene>
    <name evidence="3" type="ORF">BU097_00975</name>
    <name evidence="2" type="ORF">BU097_12685</name>
</gene>
<dbReference type="GO" id="GO:0000286">
    <property type="term" value="F:alanine dehydrogenase activity"/>
    <property type="evidence" value="ECO:0007669"/>
    <property type="project" value="TreeGrafter"/>
</dbReference>
<name>A0A418ISC3_STAXY</name>
<organism evidence="3 4">
    <name type="scientific">Staphylococcus xylosus</name>
    <dbReference type="NCBI Taxonomy" id="1288"/>
    <lineage>
        <taxon>Bacteria</taxon>
        <taxon>Bacillati</taxon>
        <taxon>Bacillota</taxon>
        <taxon>Bacilli</taxon>
        <taxon>Bacillales</taxon>
        <taxon>Staphylococcaceae</taxon>
        <taxon>Staphylococcus</taxon>
    </lineage>
</organism>
<dbReference type="PANTHER" id="PTHR42795:SF1">
    <property type="entry name" value="ALANINE DEHYDROGENASE"/>
    <property type="match status" value="1"/>
</dbReference>
<dbReference type="PANTHER" id="PTHR42795">
    <property type="entry name" value="ALANINE DEHYDROGENASE"/>
    <property type="match status" value="1"/>
</dbReference>
<dbReference type="Gene3D" id="3.40.50.720">
    <property type="entry name" value="NAD(P)-binding Rossmann-like Domain"/>
    <property type="match status" value="1"/>
</dbReference>
<dbReference type="AlphaFoldDB" id="A0A418ISC3"/>
<protein>
    <recommendedName>
        <fullName evidence="1">Alanine dehydrogenase/pyridine nucleotide transhydrogenase N-terminal domain-containing protein</fullName>
    </recommendedName>
</protein>
<sequence>MIIGIPKEIKNNENRVSLSPSGVHALVEQGHTVIVE</sequence>
<dbReference type="EMBL" id="QXUL01000002">
    <property type="protein sequence ID" value="RIN12967.1"/>
    <property type="molecule type" value="Genomic_DNA"/>
</dbReference>
<evidence type="ECO:0000313" key="3">
    <source>
        <dbReference type="EMBL" id="RIN12967.1"/>
    </source>
</evidence>
<proteinExistence type="predicted"/>
<keyword evidence="4" id="KW-1185">Reference proteome</keyword>
<dbReference type="Pfam" id="PF05222">
    <property type="entry name" value="AlaDh_PNT_N"/>
    <property type="match status" value="1"/>
</dbReference>
<evidence type="ECO:0000313" key="2">
    <source>
        <dbReference type="EMBL" id="RIN07927.1"/>
    </source>
</evidence>
<dbReference type="GO" id="GO:0005886">
    <property type="term" value="C:plasma membrane"/>
    <property type="evidence" value="ECO:0007669"/>
    <property type="project" value="TreeGrafter"/>
</dbReference>
<dbReference type="Proteomes" id="UP000285567">
    <property type="component" value="Unassembled WGS sequence"/>
</dbReference>
<dbReference type="OrthoDB" id="9804592at2"/>
<dbReference type="SUPFAM" id="SSF52283">
    <property type="entry name" value="Formate/glycerate dehydrogenase catalytic domain-like"/>
    <property type="match status" value="1"/>
</dbReference>
<dbReference type="EMBL" id="QXUL01000084">
    <property type="protein sequence ID" value="RIN07927.1"/>
    <property type="molecule type" value="Genomic_DNA"/>
</dbReference>
<dbReference type="RefSeq" id="WP_142921610.1">
    <property type="nucleotide sequence ID" value="NZ_JABMCY010000189.1"/>
</dbReference>
<evidence type="ECO:0000313" key="4">
    <source>
        <dbReference type="Proteomes" id="UP000285567"/>
    </source>
</evidence>
<feature type="domain" description="Alanine dehydrogenase/pyridine nucleotide transhydrogenase N-terminal" evidence="1">
    <location>
        <begin position="4"/>
        <end position="36"/>
    </location>
</feature>